<keyword evidence="4 5" id="KW-0472">Membrane</keyword>
<dbReference type="Pfam" id="PF01957">
    <property type="entry name" value="NfeD"/>
    <property type="match status" value="1"/>
</dbReference>
<evidence type="ECO:0000313" key="7">
    <source>
        <dbReference type="EMBL" id="CCK82480.1"/>
    </source>
</evidence>
<keyword evidence="8" id="KW-1185">Reference proteome</keyword>
<evidence type="ECO:0000256" key="2">
    <source>
        <dbReference type="ARBA" id="ARBA00022692"/>
    </source>
</evidence>
<evidence type="ECO:0000256" key="1">
    <source>
        <dbReference type="ARBA" id="ARBA00004141"/>
    </source>
</evidence>
<dbReference type="Proteomes" id="UP000007347">
    <property type="component" value="Chromosome"/>
</dbReference>
<dbReference type="InterPro" id="IPR012340">
    <property type="entry name" value="NA-bd_OB-fold"/>
</dbReference>
<dbReference type="GO" id="GO:0005886">
    <property type="term" value="C:plasma membrane"/>
    <property type="evidence" value="ECO:0007669"/>
    <property type="project" value="TreeGrafter"/>
</dbReference>
<dbReference type="PATRIC" id="fig|651182.5.peg.5089"/>
<dbReference type="Gene3D" id="2.40.50.140">
    <property type="entry name" value="Nucleic acid-binding proteins"/>
    <property type="match status" value="1"/>
</dbReference>
<dbReference type="STRING" id="651182.TOL2_C43240"/>
<dbReference type="AlphaFoldDB" id="K0NP63"/>
<feature type="transmembrane region" description="Helical" evidence="5">
    <location>
        <begin position="12"/>
        <end position="38"/>
    </location>
</feature>
<dbReference type="OrthoDB" id="9806253at2"/>
<organism evidence="7 8">
    <name type="scientific">Desulfobacula toluolica (strain DSM 7467 / Tol2)</name>
    <dbReference type="NCBI Taxonomy" id="651182"/>
    <lineage>
        <taxon>Bacteria</taxon>
        <taxon>Pseudomonadati</taxon>
        <taxon>Thermodesulfobacteriota</taxon>
        <taxon>Desulfobacteria</taxon>
        <taxon>Desulfobacterales</taxon>
        <taxon>Desulfobacteraceae</taxon>
        <taxon>Desulfobacula</taxon>
    </lineage>
</organism>
<dbReference type="PANTHER" id="PTHR33507:SF3">
    <property type="entry name" value="INNER MEMBRANE PROTEIN YBBJ"/>
    <property type="match status" value="1"/>
</dbReference>
<gene>
    <name evidence="7" type="ordered locus">TOL2_C43240</name>
</gene>
<evidence type="ECO:0000256" key="5">
    <source>
        <dbReference type="SAM" id="Phobius"/>
    </source>
</evidence>
<evidence type="ECO:0000256" key="4">
    <source>
        <dbReference type="ARBA" id="ARBA00023136"/>
    </source>
</evidence>
<reference evidence="7 8" key="1">
    <citation type="journal article" date="2013" name="Environ. Microbiol.">
        <title>Complete genome, catabolic sub-proteomes and key-metabolites of Desulfobacula toluolica Tol2, a marine, aromatic compound-degrading, sulfate-reducing bacterium.</title>
        <authorList>
            <person name="Wohlbrand L."/>
            <person name="Jacob J.H."/>
            <person name="Kube M."/>
            <person name="Mussmann M."/>
            <person name="Jarling R."/>
            <person name="Beck A."/>
            <person name="Amann R."/>
            <person name="Wilkes H."/>
            <person name="Reinhardt R."/>
            <person name="Rabus R."/>
        </authorList>
    </citation>
    <scope>NUCLEOTIDE SEQUENCE [LARGE SCALE GENOMIC DNA]</scope>
    <source>
        <strain evidence="8">DSM 7467 / Tol2</strain>
    </source>
</reference>
<dbReference type="InterPro" id="IPR002810">
    <property type="entry name" value="NfeD-like_C"/>
</dbReference>
<keyword evidence="2 5" id="KW-0812">Transmembrane</keyword>
<keyword evidence="3 5" id="KW-1133">Transmembrane helix</keyword>
<dbReference type="EMBL" id="FO203503">
    <property type="protein sequence ID" value="CCK82480.1"/>
    <property type="molecule type" value="Genomic_DNA"/>
</dbReference>
<dbReference type="PANTHER" id="PTHR33507">
    <property type="entry name" value="INNER MEMBRANE PROTEIN YBBJ"/>
    <property type="match status" value="1"/>
</dbReference>
<dbReference type="InterPro" id="IPR052165">
    <property type="entry name" value="Membrane_assoc_protease"/>
</dbReference>
<evidence type="ECO:0000259" key="6">
    <source>
        <dbReference type="Pfam" id="PF01957"/>
    </source>
</evidence>
<comment type="subcellular location">
    <subcellularLocation>
        <location evidence="1">Membrane</location>
        <topology evidence="1">Multi-pass membrane protein</topology>
    </subcellularLocation>
</comment>
<dbReference type="RefSeq" id="WP_014959657.1">
    <property type="nucleotide sequence ID" value="NC_018645.1"/>
</dbReference>
<name>K0NP63_DESTT</name>
<sequence>MKPYILPVLLQILGILVIIAEIFIPSLGLLTVIALGLFCYSPYLVFTTISTTAGMVITGLDVTMIPVLIVLGMKILAKSPLALKQELSKQNGVVSQNQEFESYLHMKGKSVTDLRPAGIAEINSQRVDVVTDGEYIEADTPIIVTGVTGNRIIVEKNN</sequence>
<feature type="transmembrane region" description="Helical" evidence="5">
    <location>
        <begin position="44"/>
        <end position="71"/>
    </location>
</feature>
<dbReference type="KEGG" id="dto:TOL2_C43240"/>
<proteinExistence type="predicted"/>
<protein>
    <submittedName>
        <fullName evidence="7">Conserved uncharacterized protein, related to nfeD</fullName>
    </submittedName>
</protein>
<evidence type="ECO:0000256" key="3">
    <source>
        <dbReference type="ARBA" id="ARBA00022989"/>
    </source>
</evidence>
<feature type="domain" description="NfeD-like C-terminal" evidence="6">
    <location>
        <begin position="101"/>
        <end position="156"/>
    </location>
</feature>
<accession>K0NP63</accession>
<dbReference type="HOGENOM" id="CLU_087257_2_1_7"/>
<evidence type="ECO:0000313" key="8">
    <source>
        <dbReference type="Proteomes" id="UP000007347"/>
    </source>
</evidence>